<protein>
    <submittedName>
        <fullName evidence="3">(R)-2-hydroxyacid dehydrogenase</fullName>
        <ecNumber evidence="3">1.1.1.272</ecNumber>
    </submittedName>
</protein>
<dbReference type="Gene3D" id="3.30.60.50">
    <property type="entry name" value="Hypothetical oxidoreductase yiak, domain 3"/>
    <property type="match status" value="1"/>
</dbReference>
<reference evidence="4" key="1">
    <citation type="submission" date="2006-12" db="EMBL/GenBank/DDBJ databases">
        <title>Complete sequence of chromosome 1 of Paracoccus denitrificans PD1222.</title>
        <authorList>
            <person name="Copeland A."/>
            <person name="Lucas S."/>
            <person name="Lapidus A."/>
            <person name="Barry K."/>
            <person name="Detter J.C."/>
            <person name="Glavina del Rio T."/>
            <person name="Hammon N."/>
            <person name="Israni S."/>
            <person name="Dalin E."/>
            <person name="Tice H."/>
            <person name="Pitluck S."/>
            <person name="Munk A.C."/>
            <person name="Brettin T."/>
            <person name="Bruce D."/>
            <person name="Han C."/>
            <person name="Tapia R."/>
            <person name="Gilna P."/>
            <person name="Schmutz J."/>
            <person name="Larimer F."/>
            <person name="Land M."/>
            <person name="Hauser L."/>
            <person name="Kyrpides N."/>
            <person name="Lykidis A."/>
            <person name="Spiro S."/>
            <person name="Richardson D.J."/>
            <person name="Moir J.W.B."/>
            <person name="Ferguson S.J."/>
            <person name="van Spanning R.J.M."/>
            <person name="Richardson P."/>
        </authorList>
    </citation>
    <scope>NUCLEOTIDE SEQUENCE [LARGE SCALE GENOMIC DNA]</scope>
    <source>
        <strain evidence="4">Pd 1222</strain>
    </source>
</reference>
<gene>
    <name evidence="3" type="ordered locus">Pden_0241</name>
</gene>
<evidence type="ECO:0000313" key="4">
    <source>
        <dbReference type="Proteomes" id="UP000000361"/>
    </source>
</evidence>
<dbReference type="SUPFAM" id="SSF89733">
    <property type="entry name" value="L-sulfolactate dehydrogenase-like"/>
    <property type="match status" value="1"/>
</dbReference>
<dbReference type="STRING" id="318586.Pden_0241"/>
<dbReference type="KEGG" id="pde:Pden_0241"/>
<evidence type="ECO:0000256" key="1">
    <source>
        <dbReference type="ARBA" id="ARBA00006056"/>
    </source>
</evidence>
<dbReference type="HOGENOM" id="CLU_040452_3_1_5"/>
<comment type="similarity">
    <text evidence="1">Belongs to the LDH2/MDH2 oxidoreductase family.</text>
</comment>
<name>A1AYL1_PARDP</name>
<dbReference type="PANTHER" id="PTHR11091:SF0">
    <property type="entry name" value="MALATE DEHYDROGENASE"/>
    <property type="match status" value="1"/>
</dbReference>
<dbReference type="AlphaFoldDB" id="A1AYL1"/>
<dbReference type="InterPro" id="IPR036111">
    <property type="entry name" value="Mal/L-sulfo/L-lacto_DH-like_sf"/>
</dbReference>
<dbReference type="EMBL" id="CP000489">
    <property type="protein sequence ID" value="ABL68355.1"/>
    <property type="molecule type" value="Genomic_DNA"/>
</dbReference>
<keyword evidence="2 3" id="KW-0560">Oxidoreductase</keyword>
<dbReference type="InterPro" id="IPR043144">
    <property type="entry name" value="Mal/L-sulf/L-lact_DH-like_ah"/>
</dbReference>
<accession>A1AYL1</accession>
<dbReference type="Proteomes" id="UP000000361">
    <property type="component" value="Chromosome 1"/>
</dbReference>
<evidence type="ECO:0000256" key="2">
    <source>
        <dbReference type="ARBA" id="ARBA00023002"/>
    </source>
</evidence>
<dbReference type="eggNOG" id="COG2055">
    <property type="taxonomic scope" value="Bacteria"/>
</dbReference>
<proteinExistence type="inferred from homology"/>
<dbReference type="Pfam" id="PF02615">
    <property type="entry name" value="Ldh_2"/>
    <property type="match status" value="1"/>
</dbReference>
<dbReference type="EC" id="1.1.1.272" evidence="3"/>
<dbReference type="Gene3D" id="1.10.1530.10">
    <property type="match status" value="1"/>
</dbReference>
<dbReference type="Gene3D" id="3.30.1370.60">
    <property type="entry name" value="Hypothetical oxidoreductase yiak, domain 2"/>
    <property type="match status" value="1"/>
</dbReference>
<organism evidence="3 4">
    <name type="scientific">Paracoccus denitrificans (strain Pd 1222)</name>
    <dbReference type="NCBI Taxonomy" id="318586"/>
    <lineage>
        <taxon>Bacteria</taxon>
        <taxon>Pseudomonadati</taxon>
        <taxon>Pseudomonadota</taxon>
        <taxon>Alphaproteobacteria</taxon>
        <taxon>Rhodobacterales</taxon>
        <taxon>Paracoccaceae</taxon>
        <taxon>Paracoccus</taxon>
    </lineage>
</organism>
<dbReference type="SMR" id="A1AYL1"/>
<dbReference type="InterPro" id="IPR003767">
    <property type="entry name" value="Malate/L-lactate_DH-like"/>
</dbReference>
<sequence>MASQSNIRSDRKHGMKIDVKQLERTAMAALSKLTTRDHAAQQVDLLLEADLRGVASHGMLRLPRIIRRIRNGVADPAQTGRHAWHGSALLQVDGCHGLGPVVANAAIAALESRISETGVAVAAIRNSNHLGMLGYYAERAASKGLTMIALTTSEALVHPWGGRRAMIGTNPIAIGLPTGRKGQADIFMMDAATSLVSMGEIHDHANRGMAIPEDWALDAEGRPTTDPDAAKSGAIAPFGKAKGYALGLAFELLVTSLSRAAIGRDVTGTLDDTTTCNKGDLFILIDGPGYDLRPYLQALRDEVPAQGFTQVTIPGERGRAARDQRLREGVDLPEQLWREIGDLAR</sequence>
<dbReference type="GO" id="GO:0050578">
    <property type="term" value="F:(2R)-2-hydroxyacid dehydrogenase (NADP+) activity"/>
    <property type="evidence" value="ECO:0007669"/>
    <property type="project" value="UniProtKB-EC"/>
</dbReference>
<dbReference type="OrthoDB" id="9811519at2"/>
<keyword evidence="4" id="KW-1185">Reference proteome</keyword>
<dbReference type="InterPro" id="IPR043143">
    <property type="entry name" value="Mal/L-sulf/L-lact_DH-like_NADP"/>
</dbReference>
<evidence type="ECO:0000313" key="3">
    <source>
        <dbReference type="EMBL" id="ABL68355.1"/>
    </source>
</evidence>
<dbReference type="PANTHER" id="PTHR11091">
    <property type="entry name" value="OXIDOREDUCTASE-RELATED"/>
    <property type="match status" value="1"/>
</dbReference>
<dbReference type="EnsemblBacteria" id="ABL68355">
    <property type="protein sequence ID" value="ABL68355"/>
    <property type="gene ID" value="Pden_0241"/>
</dbReference>